<feature type="non-terminal residue" evidence="5">
    <location>
        <position position="108"/>
    </location>
</feature>
<dbReference type="GO" id="GO:0005634">
    <property type="term" value="C:nucleus"/>
    <property type="evidence" value="ECO:0007669"/>
    <property type="project" value="UniProtKB-SubCell"/>
</dbReference>
<feature type="domain" description="Nucleoporin Nup159/Nup146 N-terminal" evidence="4">
    <location>
        <begin position="9"/>
        <end position="103"/>
    </location>
</feature>
<evidence type="ECO:0000313" key="6">
    <source>
        <dbReference type="Proteomes" id="UP000037510"/>
    </source>
</evidence>
<dbReference type="Pfam" id="PF16755">
    <property type="entry name" value="Beta-prop_NUP159_NUP214"/>
    <property type="match status" value="1"/>
</dbReference>
<dbReference type="STRING" id="104452.A0A0L7LC27"/>
<proteinExistence type="predicted"/>
<keyword evidence="6" id="KW-1185">Reference proteome</keyword>
<dbReference type="InterPro" id="IPR039462">
    <property type="entry name" value="Nup159/Nup146_N"/>
</dbReference>
<sequence length="108" mass="11677">MQWNPCIPDSIALAFYDGTLFTCQAATGQVKKVPSKARCICWSPKGKQLVTGNSDGSLHQFKPDLTPAKAVPAPNLFEGAPVEALAVHWISTFQFAVVYKNAADNSRP</sequence>
<accession>A0A0L7LC27</accession>
<evidence type="ECO:0000256" key="3">
    <source>
        <dbReference type="ARBA" id="ARBA00023242"/>
    </source>
</evidence>
<dbReference type="EMBL" id="JTDY01001765">
    <property type="protein sequence ID" value="KOB72954.1"/>
    <property type="molecule type" value="Genomic_DNA"/>
</dbReference>
<comment type="subcellular location">
    <subcellularLocation>
        <location evidence="1">Nucleus</location>
    </subcellularLocation>
</comment>
<evidence type="ECO:0000259" key="4">
    <source>
        <dbReference type="Pfam" id="PF16755"/>
    </source>
</evidence>
<keyword evidence="3" id="KW-0539">Nucleus</keyword>
<dbReference type="SUPFAM" id="SSF117289">
    <property type="entry name" value="Nucleoporin domain"/>
    <property type="match status" value="1"/>
</dbReference>
<dbReference type="Proteomes" id="UP000037510">
    <property type="component" value="Unassembled WGS sequence"/>
</dbReference>
<dbReference type="Gene3D" id="2.130.10.10">
    <property type="entry name" value="YVTN repeat-like/Quinoprotein amine dehydrogenase"/>
    <property type="match status" value="1"/>
</dbReference>
<evidence type="ECO:0000313" key="5">
    <source>
        <dbReference type="EMBL" id="KOB72954.1"/>
    </source>
</evidence>
<name>A0A0L7LC27_OPEBR</name>
<evidence type="ECO:0000256" key="1">
    <source>
        <dbReference type="ARBA" id="ARBA00004123"/>
    </source>
</evidence>
<protein>
    <recommendedName>
        <fullName evidence="4">Nucleoporin Nup159/Nup146 N-terminal domain-containing protein</fullName>
    </recommendedName>
</protein>
<dbReference type="AlphaFoldDB" id="A0A0L7LC27"/>
<gene>
    <name evidence="5" type="ORF">OBRU01_11595</name>
</gene>
<comment type="caution">
    <text evidence="5">The sequence shown here is derived from an EMBL/GenBank/DDBJ whole genome shotgun (WGS) entry which is preliminary data.</text>
</comment>
<organism evidence="5 6">
    <name type="scientific">Operophtera brumata</name>
    <name type="common">Winter moth</name>
    <name type="synonym">Phalaena brumata</name>
    <dbReference type="NCBI Taxonomy" id="104452"/>
    <lineage>
        <taxon>Eukaryota</taxon>
        <taxon>Metazoa</taxon>
        <taxon>Ecdysozoa</taxon>
        <taxon>Arthropoda</taxon>
        <taxon>Hexapoda</taxon>
        <taxon>Insecta</taxon>
        <taxon>Pterygota</taxon>
        <taxon>Neoptera</taxon>
        <taxon>Endopterygota</taxon>
        <taxon>Lepidoptera</taxon>
        <taxon>Glossata</taxon>
        <taxon>Ditrysia</taxon>
        <taxon>Geometroidea</taxon>
        <taxon>Geometridae</taxon>
        <taxon>Larentiinae</taxon>
        <taxon>Operophtera</taxon>
    </lineage>
</organism>
<evidence type="ECO:0000256" key="2">
    <source>
        <dbReference type="ARBA" id="ARBA00022448"/>
    </source>
</evidence>
<dbReference type="InterPro" id="IPR015943">
    <property type="entry name" value="WD40/YVTN_repeat-like_dom_sf"/>
</dbReference>
<keyword evidence="2" id="KW-0813">Transport</keyword>
<reference evidence="5 6" key="1">
    <citation type="journal article" date="2015" name="Genome Biol. Evol.">
        <title>The genome of winter moth (Operophtera brumata) provides a genomic perspective on sexual dimorphism and phenology.</title>
        <authorList>
            <person name="Derks M.F."/>
            <person name="Smit S."/>
            <person name="Salis L."/>
            <person name="Schijlen E."/>
            <person name="Bossers A."/>
            <person name="Mateman C."/>
            <person name="Pijl A.S."/>
            <person name="de Ridder D."/>
            <person name="Groenen M.A."/>
            <person name="Visser M.E."/>
            <person name="Megens H.J."/>
        </authorList>
    </citation>
    <scope>NUCLEOTIDE SEQUENCE [LARGE SCALE GENOMIC DNA]</scope>
    <source>
        <strain evidence="5">WM2013NL</strain>
        <tissue evidence="5">Head and thorax</tissue>
    </source>
</reference>